<evidence type="ECO:0008006" key="4">
    <source>
        <dbReference type="Google" id="ProtNLM"/>
    </source>
</evidence>
<keyword evidence="3" id="KW-1185">Reference proteome</keyword>
<evidence type="ECO:0000313" key="2">
    <source>
        <dbReference type="EMBL" id="MCW0483917.1"/>
    </source>
</evidence>
<comment type="caution">
    <text evidence="2">The sequence shown here is derived from an EMBL/GenBank/DDBJ whole genome shotgun (WGS) entry which is preliminary data.</text>
</comment>
<dbReference type="RefSeq" id="WP_282592510.1">
    <property type="nucleotide sequence ID" value="NZ_JAPAAF010000024.1"/>
</dbReference>
<gene>
    <name evidence="2" type="ORF">N2K84_14330</name>
</gene>
<sequence>MSFCYLRYLLFLVFVLPLSCTNHDEPVRGDWDTLPELHANNQGKITLEQGYAGTLILKEGNCMPMVGVGQSGNTCRSYPVKRTIRIYDYTLQEETEGDGPFFTLVNTLLRERVTTDHEGFFQVELPPGNYSVFIEEAEKLYANLWDGQGGIHPITVAADSIGYEQLTLDYAVY</sequence>
<name>A0AA42CAK9_9BACT</name>
<evidence type="ECO:0000256" key="1">
    <source>
        <dbReference type="SAM" id="SignalP"/>
    </source>
</evidence>
<dbReference type="EMBL" id="JAPAAF010000024">
    <property type="protein sequence ID" value="MCW0483917.1"/>
    <property type="molecule type" value="Genomic_DNA"/>
</dbReference>
<feature type="chain" id="PRO_5041201355" description="Carboxypeptidase regulatory-like domain-containing protein" evidence="1">
    <location>
        <begin position="25"/>
        <end position="173"/>
    </location>
</feature>
<dbReference type="Proteomes" id="UP001163821">
    <property type="component" value="Unassembled WGS sequence"/>
</dbReference>
<keyword evidence="1" id="KW-0732">Signal</keyword>
<reference evidence="2" key="1">
    <citation type="submission" date="2022-10" db="EMBL/GenBank/DDBJ databases">
        <title>Gaoshiqiia sediminis gen. nov., sp. nov., isolated from coastal sediment.</title>
        <authorList>
            <person name="Yu W.X."/>
            <person name="Mu D.S."/>
            <person name="Du J.Z."/>
            <person name="Liang Y.Q."/>
        </authorList>
    </citation>
    <scope>NUCLEOTIDE SEQUENCE</scope>
    <source>
        <strain evidence="2">A06</strain>
    </source>
</reference>
<feature type="signal peptide" evidence="1">
    <location>
        <begin position="1"/>
        <end position="24"/>
    </location>
</feature>
<organism evidence="2 3">
    <name type="scientific">Gaoshiqia sediminis</name>
    <dbReference type="NCBI Taxonomy" id="2986998"/>
    <lineage>
        <taxon>Bacteria</taxon>
        <taxon>Pseudomonadati</taxon>
        <taxon>Bacteroidota</taxon>
        <taxon>Bacteroidia</taxon>
        <taxon>Marinilabiliales</taxon>
        <taxon>Prolixibacteraceae</taxon>
        <taxon>Gaoshiqia</taxon>
    </lineage>
</organism>
<accession>A0AA42CAK9</accession>
<dbReference type="AlphaFoldDB" id="A0AA42CAK9"/>
<evidence type="ECO:0000313" key="3">
    <source>
        <dbReference type="Proteomes" id="UP001163821"/>
    </source>
</evidence>
<proteinExistence type="predicted"/>
<protein>
    <recommendedName>
        <fullName evidence="4">Carboxypeptidase regulatory-like domain-containing protein</fullName>
    </recommendedName>
</protein>